<dbReference type="KEGG" id="pmf:P9303_24501"/>
<name>A2CCH1_PROM3</name>
<dbReference type="EMBL" id="CP000554">
    <property type="protein sequence ID" value="ABM79181.1"/>
    <property type="molecule type" value="Genomic_DNA"/>
</dbReference>
<evidence type="ECO:0000313" key="1">
    <source>
        <dbReference type="EMBL" id="ABM79181.1"/>
    </source>
</evidence>
<sequence>MVYLQTSPRYKKNLARQRNLRLFRDWDIWPNRLLKLSSTRRLNNTALTQEKMLGMKGWL</sequence>
<protein>
    <submittedName>
        <fullName evidence="1">Uncharacterized protein</fullName>
    </submittedName>
</protein>
<gene>
    <name evidence="1" type="ordered locus">P9303_24501</name>
</gene>
<accession>A2CCH1</accession>
<reference evidence="1 2" key="1">
    <citation type="journal article" date="2007" name="PLoS Genet.">
        <title>Patterns and implications of gene gain and loss in the evolution of Prochlorococcus.</title>
        <authorList>
            <person name="Kettler G.C."/>
            <person name="Martiny A.C."/>
            <person name="Huang K."/>
            <person name="Zucker J."/>
            <person name="Coleman M.L."/>
            <person name="Rodrigue S."/>
            <person name="Chen F."/>
            <person name="Lapidus A."/>
            <person name="Ferriera S."/>
            <person name="Johnson J."/>
            <person name="Steglich C."/>
            <person name="Church G.M."/>
            <person name="Richardson P."/>
            <person name="Chisholm S.W."/>
        </authorList>
    </citation>
    <scope>NUCLEOTIDE SEQUENCE [LARGE SCALE GENOMIC DNA]</scope>
    <source>
        <strain evidence="1 2">MIT 9303</strain>
    </source>
</reference>
<dbReference type="HOGENOM" id="CLU_2956980_0_0_3"/>
<evidence type="ECO:0000313" key="2">
    <source>
        <dbReference type="Proteomes" id="UP000002274"/>
    </source>
</evidence>
<dbReference type="Proteomes" id="UP000002274">
    <property type="component" value="Chromosome"/>
</dbReference>
<dbReference type="STRING" id="59922.P9303_24501"/>
<dbReference type="AlphaFoldDB" id="A2CCH1"/>
<organism evidence="1 2">
    <name type="scientific">Prochlorococcus marinus (strain MIT 9303)</name>
    <dbReference type="NCBI Taxonomy" id="59922"/>
    <lineage>
        <taxon>Bacteria</taxon>
        <taxon>Bacillati</taxon>
        <taxon>Cyanobacteriota</taxon>
        <taxon>Cyanophyceae</taxon>
        <taxon>Synechococcales</taxon>
        <taxon>Prochlorococcaceae</taxon>
        <taxon>Prochlorococcus</taxon>
    </lineage>
</organism>
<proteinExistence type="predicted"/>